<evidence type="ECO:0000313" key="2">
    <source>
        <dbReference type="Proteomes" id="UP000245626"/>
    </source>
</evidence>
<gene>
    <name evidence="1" type="ORF">IE53DRAFT_386477</name>
</gene>
<evidence type="ECO:0000313" key="1">
    <source>
        <dbReference type="EMBL" id="PWN51182.1"/>
    </source>
</evidence>
<keyword evidence="2" id="KW-1185">Reference proteome</keyword>
<dbReference type="Proteomes" id="UP000245626">
    <property type="component" value="Unassembled WGS sequence"/>
</dbReference>
<protein>
    <submittedName>
        <fullName evidence="1">Uncharacterized protein</fullName>
    </submittedName>
</protein>
<reference evidence="1 2" key="1">
    <citation type="journal article" date="2018" name="Mol. Biol. Evol.">
        <title>Broad Genomic Sampling Reveals a Smut Pathogenic Ancestry of the Fungal Clade Ustilaginomycotina.</title>
        <authorList>
            <person name="Kijpornyongpan T."/>
            <person name="Mondo S.J."/>
            <person name="Barry K."/>
            <person name="Sandor L."/>
            <person name="Lee J."/>
            <person name="Lipzen A."/>
            <person name="Pangilinan J."/>
            <person name="LaButti K."/>
            <person name="Hainaut M."/>
            <person name="Henrissat B."/>
            <person name="Grigoriev I.V."/>
            <person name="Spatafora J.W."/>
            <person name="Aime M.C."/>
        </authorList>
    </citation>
    <scope>NUCLEOTIDE SEQUENCE [LARGE SCALE GENOMIC DNA]</scope>
    <source>
        <strain evidence="1 2">SA 807</strain>
    </source>
</reference>
<organism evidence="1 2">
    <name type="scientific">Violaceomyces palustris</name>
    <dbReference type="NCBI Taxonomy" id="1673888"/>
    <lineage>
        <taxon>Eukaryota</taxon>
        <taxon>Fungi</taxon>
        <taxon>Dikarya</taxon>
        <taxon>Basidiomycota</taxon>
        <taxon>Ustilaginomycotina</taxon>
        <taxon>Ustilaginomycetes</taxon>
        <taxon>Violaceomycetales</taxon>
        <taxon>Violaceomycetaceae</taxon>
        <taxon>Violaceomyces</taxon>
    </lineage>
</organism>
<name>A0ACD0NZF3_9BASI</name>
<sequence>MRAKVRLLVSLLPQLACYLTQNTLTQSDSNGSHGIHTLSGVLSAREGSQSANWTLVQSTDPPPPTVFQQRKLASGSLATLLAQT</sequence>
<accession>A0ACD0NZF3</accession>
<dbReference type="EMBL" id="KZ819864">
    <property type="protein sequence ID" value="PWN51182.1"/>
    <property type="molecule type" value="Genomic_DNA"/>
</dbReference>
<proteinExistence type="predicted"/>